<keyword evidence="1" id="KW-1133">Transmembrane helix</keyword>
<keyword evidence="1" id="KW-0812">Transmembrane</keyword>
<feature type="transmembrane region" description="Helical" evidence="1">
    <location>
        <begin position="106"/>
        <end position="127"/>
    </location>
</feature>
<feature type="transmembrane region" description="Helical" evidence="1">
    <location>
        <begin position="7"/>
        <end position="24"/>
    </location>
</feature>
<accession>A0A380L337</accession>
<dbReference type="RefSeq" id="WP_020999434.1">
    <property type="nucleotide sequence ID" value="NZ_UHFT01000001.1"/>
</dbReference>
<keyword evidence="3" id="KW-1185">Reference proteome</keyword>
<keyword evidence="1" id="KW-0472">Membrane</keyword>
<evidence type="ECO:0000313" key="3">
    <source>
        <dbReference type="Proteomes" id="UP000255236"/>
    </source>
</evidence>
<dbReference type="EMBL" id="UHFT01000001">
    <property type="protein sequence ID" value="SUN79414.1"/>
    <property type="molecule type" value="Genomic_DNA"/>
</dbReference>
<gene>
    <name evidence="2" type="ORF">NCTC11063_00202</name>
</gene>
<dbReference type="AlphaFoldDB" id="A0A380L337"/>
<proteinExistence type="predicted"/>
<protein>
    <submittedName>
        <fullName evidence="2">Membrane protein</fullName>
    </submittedName>
</protein>
<feature type="transmembrane region" description="Helical" evidence="1">
    <location>
        <begin position="139"/>
        <end position="172"/>
    </location>
</feature>
<sequence length="210" mass="24764">MRWIKRFVFISKSVLTCVMIYLLMTKFNDRHLTDLKQLLTYQILYPFPVFPQENFNFLRVIMILGLSFTSFFMTFLLLSDLSNGGRELVRFHSKNSMDYKYKIGKVVLPHYLVEFIVQAVCIVGVALTLPSLSWNLAEVLYLLVSWFVVDWLCFSMIELYSSSSVIVIMALAGEILVRYLLMTYIGWFVFIIVALFLLESYWRERQHVKN</sequence>
<dbReference type="Proteomes" id="UP000255236">
    <property type="component" value="Unassembled WGS sequence"/>
</dbReference>
<comment type="caution">
    <text evidence="2">The sequence shown here is derived from an EMBL/GenBank/DDBJ whole genome shotgun (WGS) entry which is preliminary data.</text>
</comment>
<evidence type="ECO:0000313" key="2">
    <source>
        <dbReference type="EMBL" id="SUN79414.1"/>
    </source>
</evidence>
<evidence type="ECO:0000256" key="1">
    <source>
        <dbReference type="SAM" id="Phobius"/>
    </source>
</evidence>
<feature type="transmembrane region" description="Helical" evidence="1">
    <location>
        <begin position="57"/>
        <end position="78"/>
    </location>
</feature>
<name>A0A380L337_9STRE</name>
<feature type="transmembrane region" description="Helical" evidence="1">
    <location>
        <begin position="179"/>
        <end position="198"/>
    </location>
</feature>
<reference evidence="2" key="1">
    <citation type="submission" date="2018-06" db="EMBL/GenBank/DDBJ databases">
        <authorList>
            <consortium name="Pathogen Informatics"/>
            <person name="Doyle S."/>
        </authorList>
    </citation>
    <scope>NUCLEOTIDE SEQUENCE [LARGE SCALE GENOMIC DNA]</scope>
    <source>
        <strain evidence="2">NCTC11063</strain>
    </source>
</reference>
<organism evidence="2 3">
    <name type="scientific">Streptococcus milleri</name>
    <dbReference type="NCBI Taxonomy" id="33040"/>
    <lineage>
        <taxon>Bacteria</taxon>
        <taxon>Bacillati</taxon>
        <taxon>Bacillota</taxon>
        <taxon>Bacilli</taxon>
        <taxon>Lactobacillales</taxon>
        <taxon>Streptococcaceae</taxon>
        <taxon>Streptococcus</taxon>
    </lineage>
</organism>